<dbReference type="EMBL" id="JBDIML010000001">
    <property type="protein sequence ID" value="MEN2765860.1"/>
    <property type="molecule type" value="Genomic_DNA"/>
</dbReference>
<evidence type="ECO:0000313" key="15">
    <source>
        <dbReference type="Proteomes" id="UP001444625"/>
    </source>
</evidence>
<feature type="transmembrane region" description="Helical" evidence="12">
    <location>
        <begin position="12"/>
        <end position="41"/>
    </location>
</feature>
<evidence type="ECO:0000256" key="4">
    <source>
        <dbReference type="ARBA" id="ARBA00022670"/>
    </source>
</evidence>
<dbReference type="PANTHER" id="PTHR39188">
    <property type="entry name" value="MEMBRANE-ASSOCIATED ZINC METALLOPROTEASE M50B"/>
    <property type="match status" value="1"/>
</dbReference>
<keyword evidence="7" id="KW-0378">Hydrolase</keyword>
<feature type="transmembrane region" description="Helical" evidence="12">
    <location>
        <begin position="159"/>
        <end position="192"/>
    </location>
</feature>
<keyword evidence="11 12" id="KW-0472">Membrane</keyword>
<feature type="transmembrane region" description="Helical" evidence="12">
    <location>
        <begin position="125"/>
        <end position="147"/>
    </location>
</feature>
<dbReference type="InterPro" id="IPR008915">
    <property type="entry name" value="Peptidase_M50"/>
</dbReference>
<evidence type="ECO:0000256" key="11">
    <source>
        <dbReference type="ARBA" id="ARBA00023136"/>
    </source>
</evidence>
<organism evidence="14 15">
    <name type="scientific">Ornithinibacillus xuwenensis</name>
    <dbReference type="NCBI Taxonomy" id="3144668"/>
    <lineage>
        <taxon>Bacteria</taxon>
        <taxon>Bacillati</taxon>
        <taxon>Bacillota</taxon>
        <taxon>Bacilli</taxon>
        <taxon>Bacillales</taxon>
        <taxon>Bacillaceae</taxon>
        <taxon>Ornithinibacillus</taxon>
    </lineage>
</organism>
<feature type="domain" description="Peptidase M50" evidence="13">
    <location>
        <begin position="32"/>
        <end position="107"/>
    </location>
</feature>
<proteinExistence type="inferred from homology"/>
<dbReference type="PANTHER" id="PTHR39188:SF3">
    <property type="entry name" value="STAGE IV SPORULATION PROTEIN FB"/>
    <property type="match status" value="1"/>
</dbReference>
<keyword evidence="9 12" id="KW-1133">Transmembrane helix</keyword>
<sequence>MKIHKLLPKIHIHPIVFAFLLISVVTGMFVEMLIILSIVLIHEFGHYAAATYFRWRIRKVMLWIFGGVMETDEHGNRPLYEDIVVTLAGPFQHLLIYGFVFIISFFSIIPASIIDLILLYNTTILLFNLLPIYPLDGGKLLFFLLSARLPYQRAYYNILLISMVLCSLIAIIQIVFYPFTLSALLIMIFLFIENHAAWKKRYYVFLRFLINRYKGNGTLKLMRPITVPYQDSLMDVFSRFRRDYKHPIYIEVQDDKRLFIDEFDCLRCYFHEKQYDKSVGEIAKYIAT</sequence>
<comment type="subcellular location">
    <subcellularLocation>
        <location evidence="2">Membrane</location>
        <topology evidence="2">Multi-pass membrane protein</topology>
    </subcellularLocation>
</comment>
<evidence type="ECO:0000256" key="7">
    <source>
        <dbReference type="ARBA" id="ARBA00022801"/>
    </source>
</evidence>
<dbReference type="RefSeq" id="WP_345823332.1">
    <property type="nucleotide sequence ID" value="NZ_JBDIML010000001.1"/>
</dbReference>
<evidence type="ECO:0000256" key="9">
    <source>
        <dbReference type="ARBA" id="ARBA00022989"/>
    </source>
</evidence>
<comment type="cofactor">
    <cofactor evidence="1">
        <name>Zn(2+)</name>
        <dbReference type="ChEBI" id="CHEBI:29105"/>
    </cofactor>
</comment>
<evidence type="ECO:0000256" key="2">
    <source>
        <dbReference type="ARBA" id="ARBA00004141"/>
    </source>
</evidence>
<evidence type="ECO:0000256" key="10">
    <source>
        <dbReference type="ARBA" id="ARBA00023049"/>
    </source>
</evidence>
<evidence type="ECO:0000256" key="12">
    <source>
        <dbReference type="SAM" id="Phobius"/>
    </source>
</evidence>
<dbReference type="CDD" id="cd06161">
    <property type="entry name" value="S2P-M50_SpoIVFB"/>
    <property type="match status" value="1"/>
</dbReference>
<gene>
    <name evidence="14" type="ORF">ABC228_01550</name>
</gene>
<comment type="similarity">
    <text evidence="3">Belongs to the peptidase M50B family.</text>
</comment>
<keyword evidence="6" id="KW-0479">Metal-binding</keyword>
<evidence type="ECO:0000256" key="1">
    <source>
        <dbReference type="ARBA" id="ARBA00001947"/>
    </source>
</evidence>
<name>A0ABU9XC78_9BACI</name>
<reference evidence="14 15" key="1">
    <citation type="submission" date="2024-05" db="EMBL/GenBank/DDBJ databases">
        <authorList>
            <person name="Haq I."/>
            <person name="Ullah Z."/>
            <person name="Ahmad R."/>
            <person name="Li M."/>
            <person name="Tong Y."/>
        </authorList>
    </citation>
    <scope>NUCLEOTIDE SEQUENCE [LARGE SCALE GENOMIC DNA]</scope>
    <source>
        <strain evidence="14 15">16A2E</strain>
    </source>
</reference>
<keyword evidence="5 12" id="KW-0812">Transmembrane</keyword>
<evidence type="ECO:0000256" key="5">
    <source>
        <dbReference type="ARBA" id="ARBA00022692"/>
    </source>
</evidence>
<evidence type="ECO:0000256" key="8">
    <source>
        <dbReference type="ARBA" id="ARBA00022833"/>
    </source>
</evidence>
<keyword evidence="4" id="KW-0645">Protease</keyword>
<dbReference type="Proteomes" id="UP001444625">
    <property type="component" value="Unassembled WGS sequence"/>
</dbReference>
<keyword evidence="8" id="KW-0862">Zinc</keyword>
<evidence type="ECO:0000256" key="3">
    <source>
        <dbReference type="ARBA" id="ARBA00007931"/>
    </source>
</evidence>
<evidence type="ECO:0000256" key="6">
    <source>
        <dbReference type="ARBA" id="ARBA00022723"/>
    </source>
</evidence>
<accession>A0ABU9XC78</accession>
<feature type="transmembrane region" description="Helical" evidence="12">
    <location>
        <begin position="94"/>
        <end position="118"/>
    </location>
</feature>
<keyword evidence="15" id="KW-1185">Reference proteome</keyword>
<dbReference type="Pfam" id="PF02163">
    <property type="entry name" value="Peptidase_M50"/>
    <property type="match status" value="2"/>
</dbReference>
<keyword evidence="10" id="KW-0482">Metalloprotease</keyword>
<protein>
    <submittedName>
        <fullName evidence="14">M50 family metallopeptidase</fullName>
    </submittedName>
</protein>
<comment type="caution">
    <text evidence="14">The sequence shown here is derived from an EMBL/GenBank/DDBJ whole genome shotgun (WGS) entry which is preliminary data.</text>
</comment>
<evidence type="ECO:0000259" key="13">
    <source>
        <dbReference type="Pfam" id="PF02163"/>
    </source>
</evidence>
<evidence type="ECO:0000313" key="14">
    <source>
        <dbReference type="EMBL" id="MEN2765860.1"/>
    </source>
</evidence>
<feature type="domain" description="Peptidase M50" evidence="13">
    <location>
        <begin position="113"/>
        <end position="167"/>
    </location>
</feature>